<reference evidence="1" key="1">
    <citation type="submission" date="2016-10" db="EMBL/GenBank/DDBJ databases">
        <authorList>
            <person name="de Groot N.N."/>
        </authorList>
    </citation>
    <scope>NUCLEOTIDE SEQUENCE</scope>
</reference>
<name>A0A1W1C257_9ZZZZ</name>
<organism evidence="1">
    <name type="scientific">hydrothermal vent metagenome</name>
    <dbReference type="NCBI Taxonomy" id="652676"/>
    <lineage>
        <taxon>unclassified sequences</taxon>
        <taxon>metagenomes</taxon>
        <taxon>ecological metagenomes</taxon>
    </lineage>
</organism>
<gene>
    <name evidence="1" type="ORF">MNB_SV-6-1594</name>
</gene>
<proteinExistence type="predicted"/>
<accession>A0A1W1C257</accession>
<evidence type="ECO:0008006" key="2">
    <source>
        <dbReference type="Google" id="ProtNLM"/>
    </source>
</evidence>
<evidence type="ECO:0000313" key="1">
    <source>
        <dbReference type="EMBL" id="SFV59807.1"/>
    </source>
</evidence>
<protein>
    <recommendedName>
        <fullName evidence="2">FAD/FMN-containing dehydrogenases</fullName>
    </recommendedName>
</protein>
<dbReference type="EMBL" id="FPHC01000054">
    <property type="protein sequence ID" value="SFV59807.1"/>
    <property type="molecule type" value="Genomic_DNA"/>
</dbReference>
<sequence>MKKIILAIALLLIVGGGTLFAIKGKDNYDPTKYSATLTDGLKKGSTMAYTLPDQFDHNITLDNSIDRVVLVFAKATGHTVKEFLKNQPADYLTSRRASFIADISPMPVVIRNTFALPDLKKQHYSVGLIYDSSISENFKKGIDTDSIVVVTLKDRVIQDIKYIKTEDELKDTLK</sequence>
<dbReference type="AlphaFoldDB" id="A0A1W1C257"/>